<dbReference type="EMBL" id="CP089982">
    <property type="protein sequence ID" value="WXA98746.1"/>
    <property type="molecule type" value="Genomic_DNA"/>
</dbReference>
<gene>
    <name evidence="1" type="ORF">LZC95_18180</name>
</gene>
<reference evidence="1 2" key="1">
    <citation type="submission" date="2021-12" db="EMBL/GenBank/DDBJ databases">
        <title>Discovery of the Pendulisporaceae a myxobacterial family with distinct sporulation behavior and unique specialized metabolism.</title>
        <authorList>
            <person name="Garcia R."/>
            <person name="Popoff A."/>
            <person name="Bader C.D."/>
            <person name="Loehr J."/>
            <person name="Walesch S."/>
            <person name="Walt C."/>
            <person name="Boldt J."/>
            <person name="Bunk B."/>
            <person name="Haeckl F.J.F.P.J."/>
            <person name="Gunesch A.P."/>
            <person name="Birkelbach J."/>
            <person name="Nuebel U."/>
            <person name="Pietschmann T."/>
            <person name="Bach T."/>
            <person name="Mueller R."/>
        </authorList>
    </citation>
    <scope>NUCLEOTIDE SEQUENCE [LARGE SCALE GENOMIC DNA]</scope>
    <source>
        <strain evidence="1 2">MSr12523</strain>
    </source>
</reference>
<accession>A0ABZ2KJ92</accession>
<sequence length="81" mass="9031">MSRRLFEEIVTRTGLAPIIGPGTVQRALHAVGITSPEHAQTHDYLRALPELRVRMAIYLDPAAVEQRLRQIEAHLKHVSGA</sequence>
<proteinExistence type="predicted"/>
<keyword evidence="2" id="KW-1185">Reference proteome</keyword>
<evidence type="ECO:0000313" key="2">
    <source>
        <dbReference type="Proteomes" id="UP001379533"/>
    </source>
</evidence>
<dbReference type="RefSeq" id="WP_394849361.1">
    <property type="nucleotide sequence ID" value="NZ_CP089982.1"/>
</dbReference>
<protein>
    <submittedName>
        <fullName evidence="1">Uncharacterized protein</fullName>
    </submittedName>
</protein>
<evidence type="ECO:0000313" key="1">
    <source>
        <dbReference type="EMBL" id="WXA98746.1"/>
    </source>
</evidence>
<name>A0ABZ2KJ92_9BACT</name>
<dbReference type="Proteomes" id="UP001379533">
    <property type="component" value="Chromosome"/>
</dbReference>
<organism evidence="1 2">
    <name type="scientific">Pendulispora brunnea</name>
    <dbReference type="NCBI Taxonomy" id="2905690"/>
    <lineage>
        <taxon>Bacteria</taxon>
        <taxon>Pseudomonadati</taxon>
        <taxon>Myxococcota</taxon>
        <taxon>Myxococcia</taxon>
        <taxon>Myxococcales</taxon>
        <taxon>Sorangiineae</taxon>
        <taxon>Pendulisporaceae</taxon>
        <taxon>Pendulispora</taxon>
    </lineage>
</organism>